<dbReference type="SUPFAM" id="SSF46689">
    <property type="entry name" value="Homeodomain-like"/>
    <property type="match status" value="2"/>
</dbReference>
<organism evidence="6 8">
    <name type="scientific">Paenibacillus macerans</name>
    <name type="common">Bacillus macerans</name>
    <dbReference type="NCBI Taxonomy" id="44252"/>
    <lineage>
        <taxon>Bacteria</taxon>
        <taxon>Bacillati</taxon>
        <taxon>Bacillota</taxon>
        <taxon>Bacilli</taxon>
        <taxon>Bacillales</taxon>
        <taxon>Paenibacillaceae</taxon>
        <taxon>Paenibacillus</taxon>
    </lineage>
</organism>
<dbReference type="HOGENOM" id="CLU_000445_88_6_9"/>
<keyword evidence="8" id="KW-1185">Reference proteome</keyword>
<evidence type="ECO:0000256" key="1">
    <source>
        <dbReference type="ARBA" id="ARBA00023015"/>
    </source>
</evidence>
<name>A0A090ZWW2_PAEMA</name>
<dbReference type="Gene3D" id="2.60.120.280">
    <property type="entry name" value="Regulatory protein AraC"/>
    <property type="match status" value="1"/>
</dbReference>
<sequence length="291" mass="33263">MISDHYMFEDNINPDFREKDVTLLFSGEGRPHPAHKIGPSVHDYFLIHSVLEGEGEFRWKDQYRRCCPGDTFVIFPGVLFSYEADSQNPWHYAWVALKGAGVSRQLADVGITPGSPVCHSGDIAALHRPYTRIRSAFRHADDPRLESLEASGWLTLLFHQFGLANRQLLPAPETSEPAMIDRQVEQAVRWITLQYYQPISIGELSRRLGYHRAHLFHAFKARTGLSPKQYLMKVRIEKAKELLAGPLTVDQIAASVGFNDALYFSRQFKKATGLPPSEYRYVYRQVRRDDG</sequence>
<dbReference type="InterPro" id="IPR009057">
    <property type="entry name" value="Homeodomain-like_sf"/>
</dbReference>
<dbReference type="InterPro" id="IPR018062">
    <property type="entry name" value="HTH_AraC-typ_CS"/>
</dbReference>
<dbReference type="PROSITE" id="PS01124">
    <property type="entry name" value="HTH_ARAC_FAMILY_2"/>
    <property type="match status" value="1"/>
</dbReference>
<dbReference type="Pfam" id="PF12833">
    <property type="entry name" value="HTH_18"/>
    <property type="match status" value="1"/>
</dbReference>
<protein>
    <submittedName>
        <fullName evidence="6">Helix-turn-helix domain protein</fullName>
    </submittedName>
    <submittedName>
        <fullName evidence="7">Helix-turn-helix domain-containing protein</fullName>
    </submittedName>
</protein>
<proteinExistence type="predicted"/>
<keyword evidence="1" id="KW-0805">Transcription regulation</keyword>
<dbReference type="AlphaFoldDB" id="A0A090ZWW2"/>
<dbReference type="InterPro" id="IPR018060">
    <property type="entry name" value="HTH_AraC"/>
</dbReference>
<dbReference type="Gene3D" id="1.10.10.60">
    <property type="entry name" value="Homeodomain-like"/>
    <property type="match status" value="2"/>
</dbReference>
<dbReference type="PANTHER" id="PTHR46796">
    <property type="entry name" value="HTH-TYPE TRANSCRIPTIONAL ACTIVATOR RHAS-RELATED"/>
    <property type="match status" value="1"/>
</dbReference>
<reference evidence="6 8" key="1">
    <citation type="submission" date="2014-04" db="EMBL/GenBank/DDBJ databases">
        <authorList>
            <person name="Bishop-Lilly K.A."/>
            <person name="Broomall S.M."/>
            <person name="Chain P.S."/>
            <person name="Chertkov O."/>
            <person name="Coyne S.R."/>
            <person name="Daligault H.E."/>
            <person name="Davenport K.W."/>
            <person name="Erkkila T."/>
            <person name="Frey K.G."/>
            <person name="Gibbons H.S."/>
            <person name="Gu W."/>
            <person name="Jaissle J."/>
            <person name="Johnson S.L."/>
            <person name="Koroleva G.I."/>
            <person name="Ladner J.T."/>
            <person name="Lo C.-C."/>
            <person name="Minogue T.D."/>
            <person name="Munk C."/>
            <person name="Palacios G.F."/>
            <person name="Redden C.L."/>
            <person name="Rosenzweig C.N."/>
            <person name="Scholz M.B."/>
            <person name="Teshima H."/>
            <person name="Xu Y."/>
        </authorList>
    </citation>
    <scope>NUCLEOTIDE SEQUENCE [LARGE SCALE GENOMIC DNA]</scope>
    <source>
        <strain evidence="6 8">8244</strain>
    </source>
</reference>
<keyword evidence="4" id="KW-0804">Transcription</keyword>
<dbReference type="GeneID" id="77008043"/>
<dbReference type="SMART" id="SM00342">
    <property type="entry name" value="HTH_ARAC"/>
    <property type="match status" value="1"/>
</dbReference>
<evidence type="ECO:0000259" key="5">
    <source>
        <dbReference type="PROSITE" id="PS01124"/>
    </source>
</evidence>
<dbReference type="RefSeq" id="WP_036623998.1">
    <property type="nucleotide sequence ID" value="NZ_BGML01000001.1"/>
</dbReference>
<gene>
    <name evidence="6" type="ORF">DJ90_5087</name>
    <name evidence="7" type="ORF">GNQ08_13935</name>
</gene>
<dbReference type="InterPro" id="IPR003313">
    <property type="entry name" value="AraC-bd"/>
</dbReference>
<evidence type="ECO:0000313" key="7">
    <source>
        <dbReference type="EMBL" id="MUG23499.1"/>
    </source>
</evidence>
<dbReference type="GO" id="GO:0003700">
    <property type="term" value="F:DNA-binding transcription factor activity"/>
    <property type="evidence" value="ECO:0007669"/>
    <property type="project" value="InterPro"/>
</dbReference>
<evidence type="ECO:0000256" key="3">
    <source>
        <dbReference type="ARBA" id="ARBA00023159"/>
    </source>
</evidence>
<evidence type="ECO:0000313" key="9">
    <source>
        <dbReference type="Proteomes" id="UP000442469"/>
    </source>
</evidence>
<dbReference type="EMBL" id="JMQA01000028">
    <property type="protein sequence ID" value="KFN08581.1"/>
    <property type="molecule type" value="Genomic_DNA"/>
</dbReference>
<comment type="caution">
    <text evidence="6">The sequence shown here is derived from an EMBL/GenBank/DDBJ whole genome shotgun (WGS) entry which is preliminary data.</text>
</comment>
<accession>A0A090ZWW2</accession>
<dbReference type="PRINTS" id="PR00032">
    <property type="entry name" value="HTHARAC"/>
</dbReference>
<dbReference type="InterPro" id="IPR050204">
    <property type="entry name" value="AraC_XylS_family_regulators"/>
</dbReference>
<dbReference type="CDD" id="cd06986">
    <property type="entry name" value="cupin_MmsR-like_N"/>
    <property type="match status" value="1"/>
</dbReference>
<dbReference type="InterPro" id="IPR020449">
    <property type="entry name" value="Tscrpt_reg_AraC-type_HTH"/>
</dbReference>
<dbReference type="STRING" id="44252.DJ90_5087"/>
<dbReference type="OrthoDB" id="9813413at2"/>
<dbReference type="GO" id="GO:0043565">
    <property type="term" value="F:sequence-specific DNA binding"/>
    <property type="evidence" value="ECO:0007669"/>
    <property type="project" value="InterPro"/>
</dbReference>
<evidence type="ECO:0000313" key="6">
    <source>
        <dbReference type="EMBL" id="KFN08581.1"/>
    </source>
</evidence>
<reference evidence="7 9" key="2">
    <citation type="submission" date="2019-11" db="EMBL/GenBank/DDBJ databases">
        <title>Draft genome sequences of five Paenibacillus species of dairy origin.</title>
        <authorList>
            <person name="Olajide A.M."/>
            <person name="Chen S."/>
            <person name="Lapointe G."/>
        </authorList>
    </citation>
    <scope>NUCLEOTIDE SEQUENCE [LARGE SCALE GENOMIC DNA]</scope>
    <source>
        <strain evidence="7 9">3CT49</strain>
    </source>
</reference>
<dbReference type="EMBL" id="WNZZ01000009">
    <property type="protein sequence ID" value="MUG23499.1"/>
    <property type="molecule type" value="Genomic_DNA"/>
</dbReference>
<dbReference type="Proteomes" id="UP000029278">
    <property type="component" value="Unassembled WGS sequence"/>
</dbReference>
<keyword evidence="3" id="KW-0010">Activator</keyword>
<dbReference type="PATRIC" id="fig|44252.3.peg.3101"/>
<keyword evidence="2" id="KW-0238">DNA-binding</keyword>
<evidence type="ECO:0000256" key="2">
    <source>
        <dbReference type="ARBA" id="ARBA00023125"/>
    </source>
</evidence>
<feature type="domain" description="HTH araC/xylS-type" evidence="5">
    <location>
        <begin position="185"/>
        <end position="282"/>
    </location>
</feature>
<dbReference type="InterPro" id="IPR037923">
    <property type="entry name" value="HTH-like"/>
</dbReference>
<evidence type="ECO:0000256" key="4">
    <source>
        <dbReference type="ARBA" id="ARBA00023163"/>
    </source>
</evidence>
<dbReference type="Pfam" id="PF02311">
    <property type="entry name" value="AraC_binding"/>
    <property type="match status" value="1"/>
</dbReference>
<evidence type="ECO:0000313" key="8">
    <source>
        <dbReference type="Proteomes" id="UP000029278"/>
    </source>
</evidence>
<dbReference type="SUPFAM" id="SSF51215">
    <property type="entry name" value="Regulatory protein AraC"/>
    <property type="match status" value="1"/>
</dbReference>
<dbReference type="Proteomes" id="UP000442469">
    <property type="component" value="Unassembled WGS sequence"/>
</dbReference>
<dbReference type="PROSITE" id="PS00041">
    <property type="entry name" value="HTH_ARAC_FAMILY_1"/>
    <property type="match status" value="1"/>
</dbReference>